<feature type="region of interest" description="Disordered" evidence="1">
    <location>
        <begin position="20"/>
        <end position="58"/>
    </location>
</feature>
<organism evidence="3 4">
    <name type="scientific">Effrenium voratum</name>
    <dbReference type="NCBI Taxonomy" id="2562239"/>
    <lineage>
        <taxon>Eukaryota</taxon>
        <taxon>Sar</taxon>
        <taxon>Alveolata</taxon>
        <taxon>Dinophyceae</taxon>
        <taxon>Suessiales</taxon>
        <taxon>Symbiodiniaceae</taxon>
        <taxon>Effrenium</taxon>
    </lineage>
</organism>
<feature type="compositionally biased region" description="Basic and acidic residues" evidence="1">
    <location>
        <begin position="23"/>
        <end position="51"/>
    </location>
</feature>
<protein>
    <recommendedName>
        <fullName evidence="2">Core Histone H2A/H2B/H3 domain-containing protein</fullName>
    </recommendedName>
</protein>
<dbReference type="Gene3D" id="1.10.20.10">
    <property type="entry name" value="Histone, subunit A"/>
    <property type="match status" value="1"/>
</dbReference>
<keyword evidence="4" id="KW-1185">Reference proteome</keyword>
<reference evidence="3" key="1">
    <citation type="submission" date="2023-08" db="EMBL/GenBank/DDBJ databases">
        <authorList>
            <person name="Chen Y."/>
            <person name="Shah S."/>
            <person name="Dougan E. K."/>
            <person name="Thang M."/>
            <person name="Chan C."/>
        </authorList>
    </citation>
    <scope>NUCLEOTIDE SEQUENCE</scope>
</reference>
<dbReference type="InterPro" id="IPR009072">
    <property type="entry name" value="Histone-fold"/>
</dbReference>
<dbReference type="Pfam" id="PF00125">
    <property type="entry name" value="Histone"/>
    <property type="match status" value="1"/>
</dbReference>
<accession>A0AA36JF99</accession>
<dbReference type="GO" id="GO:0003677">
    <property type="term" value="F:DNA binding"/>
    <property type="evidence" value="ECO:0007669"/>
    <property type="project" value="InterPro"/>
</dbReference>
<evidence type="ECO:0000313" key="4">
    <source>
        <dbReference type="Proteomes" id="UP001178507"/>
    </source>
</evidence>
<gene>
    <name evidence="3" type="ORF">EVOR1521_LOCUS26543</name>
</gene>
<feature type="domain" description="Core Histone H2A/H2B/H3" evidence="2">
    <location>
        <begin position="244"/>
        <end position="302"/>
    </location>
</feature>
<feature type="region of interest" description="Disordered" evidence="1">
    <location>
        <begin position="74"/>
        <end position="112"/>
    </location>
</feature>
<proteinExistence type="predicted"/>
<dbReference type="EMBL" id="CAUJNA010003518">
    <property type="protein sequence ID" value="CAJ1403996.1"/>
    <property type="molecule type" value="Genomic_DNA"/>
</dbReference>
<dbReference type="AlphaFoldDB" id="A0AA36JF99"/>
<feature type="compositionally biased region" description="Basic and acidic residues" evidence="1">
    <location>
        <begin position="202"/>
        <end position="213"/>
    </location>
</feature>
<dbReference type="SUPFAM" id="SSF47113">
    <property type="entry name" value="Histone-fold"/>
    <property type="match status" value="1"/>
</dbReference>
<feature type="region of interest" description="Disordered" evidence="1">
    <location>
        <begin position="130"/>
        <end position="220"/>
    </location>
</feature>
<dbReference type="Proteomes" id="UP001178507">
    <property type="component" value="Unassembled WGS sequence"/>
</dbReference>
<feature type="compositionally biased region" description="Basic and acidic residues" evidence="1">
    <location>
        <begin position="130"/>
        <end position="141"/>
    </location>
</feature>
<evidence type="ECO:0000313" key="3">
    <source>
        <dbReference type="EMBL" id="CAJ1403996.1"/>
    </source>
</evidence>
<evidence type="ECO:0000259" key="2">
    <source>
        <dbReference type="Pfam" id="PF00125"/>
    </source>
</evidence>
<dbReference type="InterPro" id="IPR007125">
    <property type="entry name" value="H2A/H2B/H3"/>
</dbReference>
<sequence>MASSPETSLRKRAAAATLEELELQDKAPEVAAAAEDKAPEAAATAEDKAPEVHAPAEASLRKLSLQQLREMATKMKVSKKGTKSEIRARLQARQTQACSTKGAGAAPALADERRGAQAIAHVEAEEVDGHIAESQVDKEAPVDLTSPAGWSQEGPVSRATRNLQVQVSKLEPSKRGGRRAKMADKPKPKKRAEPVCLDDSDFGGRRAKMADKPKPKKRAEPVCLDDSDFEISRCWLQAHAKKFAQDLHEKEDFTGNRVSFSKNSLLALQMSLEMFAQEWMTDCALLAQHGKRTTVCKSDLALSLLMRNEGWVGGKHKEIHEEVEAARAQNKKLRKSQRDCAEVKLPTVRQIEKMVFGD</sequence>
<dbReference type="GO" id="GO:0046982">
    <property type="term" value="F:protein heterodimerization activity"/>
    <property type="evidence" value="ECO:0007669"/>
    <property type="project" value="InterPro"/>
</dbReference>
<comment type="caution">
    <text evidence="3">The sequence shown here is derived from an EMBL/GenBank/DDBJ whole genome shotgun (WGS) entry which is preliminary data.</text>
</comment>
<name>A0AA36JF99_9DINO</name>
<evidence type="ECO:0000256" key="1">
    <source>
        <dbReference type="SAM" id="MobiDB-lite"/>
    </source>
</evidence>